<dbReference type="STRING" id="1068978.AMETH_2999"/>
<dbReference type="GO" id="GO:0019464">
    <property type="term" value="P:glycine decarboxylation via glycine cleavage system"/>
    <property type="evidence" value="ECO:0007669"/>
    <property type="project" value="UniProtKB-UniRule"/>
</dbReference>
<dbReference type="AlphaFoldDB" id="A0A076MVS5"/>
<dbReference type="NCBIfam" id="NF002270">
    <property type="entry name" value="PRK01202.1"/>
    <property type="match status" value="1"/>
</dbReference>
<dbReference type="HAMAP" id="MF_00272">
    <property type="entry name" value="GcvH"/>
    <property type="match status" value="1"/>
</dbReference>
<evidence type="ECO:0000313" key="6">
    <source>
        <dbReference type="EMBL" id="AIJ23091.1"/>
    </source>
</evidence>
<dbReference type="InterPro" id="IPR002930">
    <property type="entry name" value="GCV_H"/>
</dbReference>
<gene>
    <name evidence="3 6" type="primary">gcvH</name>
    <name evidence="6" type="ORF">AMETH_2999</name>
</gene>
<dbReference type="Gene3D" id="2.40.50.100">
    <property type="match status" value="1"/>
</dbReference>
<evidence type="ECO:0000256" key="4">
    <source>
        <dbReference type="PIRSR" id="PIRSR617453-50"/>
    </source>
</evidence>
<dbReference type="InterPro" id="IPR033753">
    <property type="entry name" value="GCV_H/Fam206"/>
</dbReference>
<proteinExistence type="inferred from homology"/>
<feature type="domain" description="Lipoyl-binding" evidence="5">
    <location>
        <begin position="23"/>
        <end position="105"/>
    </location>
</feature>
<dbReference type="GO" id="GO:0009249">
    <property type="term" value="P:protein lipoylation"/>
    <property type="evidence" value="ECO:0007669"/>
    <property type="project" value="TreeGrafter"/>
</dbReference>
<comment type="subunit">
    <text evidence="3">The glycine cleavage system is composed of four proteins: P, T, L and H.</text>
</comment>
<evidence type="ECO:0000313" key="7">
    <source>
        <dbReference type="Proteomes" id="UP000062973"/>
    </source>
</evidence>
<evidence type="ECO:0000256" key="2">
    <source>
        <dbReference type="ARBA" id="ARBA00022823"/>
    </source>
</evidence>
<dbReference type="HOGENOM" id="CLU_097408_2_0_11"/>
<dbReference type="SUPFAM" id="SSF51230">
    <property type="entry name" value="Single hybrid motif"/>
    <property type="match status" value="1"/>
</dbReference>
<reference evidence="6 7" key="1">
    <citation type="submission" date="2014-07" db="EMBL/GenBank/DDBJ databases">
        <title>Whole Genome Sequence of the Amycolatopsis methanolica 239.</title>
        <authorList>
            <person name="Tang B."/>
        </authorList>
    </citation>
    <scope>NUCLEOTIDE SEQUENCE [LARGE SCALE GENOMIC DNA]</scope>
    <source>
        <strain evidence="6 7">239</strain>
    </source>
</reference>
<organism evidence="6 7">
    <name type="scientific">Amycolatopsis methanolica 239</name>
    <dbReference type="NCBI Taxonomy" id="1068978"/>
    <lineage>
        <taxon>Bacteria</taxon>
        <taxon>Bacillati</taxon>
        <taxon>Actinomycetota</taxon>
        <taxon>Actinomycetes</taxon>
        <taxon>Pseudonocardiales</taxon>
        <taxon>Pseudonocardiaceae</taxon>
        <taxon>Amycolatopsis</taxon>
        <taxon>Amycolatopsis methanolica group</taxon>
    </lineage>
</organism>
<dbReference type="CDD" id="cd06848">
    <property type="entry name" value="GCS_H"/>
    <property type="match status" value="1"/>
</dbReference>
<dbReference type="KEGG" id="amq:AMETH_2999"/>
<dbReference type="PANTHER" id="PTHR11715:SF3">
    <property type="entry name" value="GLYCINE CLEAVAGE SYSTEM H PROTEIN-RELATED"/>
    <property type="match status" value="1"/>
</dbReference>
<dbReference type="GO" id="GO:0005829">
    <property type="term" value="C:cytosol"/>
    <property type="evidence" value="ECO:0007669"/>
    <property type="project" value="TreeGrafter"/>
</dbReference>
<dbReference type="InterPro" id="IPR003016">
    <property type="entry name" value="2-oxoA_DH_lipoyl-BS"/>
</dbReference>
<comment type="similarity">
    <text evidence="1 3">Belongs to the GcvH family.</text>
</comment>
<dbReference type="InterPro" id="IPR011053">
    <property type="entry name" value="Single_hybrid_motif"/>
</dbReference>
<dbReference type="PROSITE" id="PS50968">
    <property type="entry name" value="BIOTINYL_LIPOYL"/>
    <property type="match status" value="1"/>
</dbReference>
<dbReference type="Pfam" id="PF01597">
    <property type="entry name" value="GCV_H"/>
    <property type="match status" value="1"/>
</dbReference>
<dbReference type="InterPro" id="IPR000089">
    <property type="entry name" value="Biotin_lipoyl"/>
</dbReference>
<dbReference type="PROSITE" id="PS00189">
    <property type="entry name" value="LIPOYL"/>
    <property type="match status" value="1"/>
</dbReference>
<dbReference type="PATRIC" id="fig|1068978.7.peg.3200"/>
<sequence>MSAPEELRYTEEHEWVATRDGDVVRVGITDYAQDQLGDVVFVDLPEAGKAVTAGEPFGEVESTKSVSELFAPVDGEVVAVNDAVGDSPELINSDPYGEGWLVEIRVSDADAVAGLLDADAYNRLTAG</sequence>
<keyword evidence="2 3" id="KW-0450">Lipoyl</keyword>
<dbReference type="EMBL" id="CP009110">
    <property type="protein sequence ID" value="AIJ23091.1"/>
    <property type="molecule type" value="Genomic_DNA"/>
</dbReference>
<dbReference type="RefSeq" id="WP_026153995.1">
    <property type="nucleotide sequence ID" value="NZ_AQUL01000002.1"/>
</dbReference>
<dbReference type="eggNOG" id="COG0509">
    <property type="taxonomic scope" value="Bacteria"/>
</dbReference>
<evidence type="ECO:0000259" key="5">
    <source>
        <dbReference type="PROSITE" id="PS50968"/>
    </source>
</evidence>
<evidence type="ECO:0000256" key="3">
    <source>
        <dbReference type="HAMAP-Rule" id="MF_00272"/>
    </source>
</evidence>
<name>A0A076MVS5_AMYME</name>
<dbReference type="NCBIfam" id="TIGR00527">
    <property type="entry name" value="gcvH"/>
    <property type="match status" value="1"/>
</dbReference>
<feature type="modified residue" description="N6-lipoyllysine" evidence="3 4">
    <location>
        <position position="64"/>
    </location>
</feature>
<evidence type="ECO:0000256" key="1">
    <source>
        <dbReference type="ARBA" id="ARBA00009249"/>
    </source>
</evidence>
<dbReference type="OrthoDB" id="9796712at2"/>
<dbReference type="InterPro" id="IPR017453">
    <property type="entry name" value="GCV_H_sub"/>
</dbReference>
<protein>
    <recommendedName>
        <fullName evidence="3">Glycine cleavage system H protein</fullName>
    </recommendedName>
</protein>
<dbReference type="PANTHER" id="PTHR11715">
    <property type="entry name" value="GLYCINE CLEAVAGE SYSTEM H PROTEIN"/>
    <property type="match status" value="1"/>
</dbReference>
<dbReference type="Proteomes" id="UP000062973">
    <property type="component" value="Chromosome"/>
</dbReference>
<keyword evidence="7" id="KW-1185">Reference proteome</keyword>
<comment type="function">
    <text evidence="3">The glycine cleavage system catalyzes the degradation of glycine. The H protein shuttles the methylamine group of glycine from the P protein to the T protein.</text>
</comment>
<accession>A0A076MVS5</accession>
<dbReference type="GO" id="GO:0005960">
    <property type="term" value="C:glycine cleavage complex"/>
    <property type="evidence" value="ECO:0007669"/>
    <property type="project" value="InterPro"/>
</dbReference>
<comment type="cofactor">
    <cofactor evidence="3">
        <name>(R)-lipoate</name>
        <dbReference type="ChEBI" id="CHEBI:83088"/>
    </cofactor>
    <text evidence="3">Binds 1 lipoyl cofactor covalently.</text>
</comment>